<dbReference type="RefSeq" id="WP_263060749.1">
    <property type="nucleotide sequence ID" value="NZ_JAOUSE010000002.1"/>
</dbReference>
<evidence type="ECO:0000313" key="8">
    <source>
        <dbReference type="EMBL" id="MCU9593081.1"/>
    </source>
</evidence>
<dbReference type="EMBL" id="JAOUSE010000002">
    <property type="protein sequence ID" value="MCU9593081.1"/>
    <property type="molecule type" value="Genomic_DNA"/>
</dbReference>
<evidence type="ECO:0000256" key="3">
    <source>
        <dbReference type="ARBA" id="ARBA00022692"/>
    </source>
</evidence>
<evidence type="ECO:0000256" key="4">
    <source>
        <dbReference type="ARBA" id="ARBA00022989"/>
    </source>
</evidence>
<feature type="chain" id="PRO_5046821333" evidence="7">
    <location>
        <begin position="29"/>
        <end position="224"/>
    </location>
</feature>
<keyword evidence="2" id="KW-1003">Cell membrane</keyword>
<keyword evidence="8" id="KW-0969">Cilium</keyword>
<evidence type="ECO:0000313" key="9">
    <source>
        <dbReference type="Proteomes" id="UP001208656"/>
    </source>
</evidence>
<evidence type="ECO:0000256" key="6">
    <source>
        <dbReference type="SAM" id="Phobius"/>
    </source>
</evidence>
<keyword evidence="7" id="KW-0732">Signal</keyword>
<comment type="subcellular location">
    <subcellularLocation>
        <location evidence="1">Cell membrane</location>
    </subcellularLocation>
</comment>
<evidence type="ECO:0000256" key="2">
    <source>
        <dbReference type="ARBA" id="ARBA00022475"/>
    </source>
</evidence>
<keyword evidence="4 6" id="KW-1133">Transmembrane helix</keyword>
<gene>
    <name evidence="8" type="ORF">OEV82_01255</name>
</gene>
<protein>
    <submittedName>
        <fullName evidence="8">Flagellar biosynthetic protein FliO</fullName>
    </submittedName>
</protein>
<feature type="signal peptide" evidence="7">
    <location>
        <begin position="1"/>
        <end position="28"/>
    </location>
</feature>
<sequence length="224" mass="25806">MMNKRMIFMYSICIVIFALLFHMQTVYADDSIHNSVYDYFDQESEAENETESINNVNAEEKSNSSVGVTFMDIMRTILVLCIVIGLLIALLKWMQKKSNFPHSDHLIKNLGGTPLGGNRSIQLIKVGRSIFIVGVGENVQLLKEVTDEKEISQLLKQYDERLDRVMRTSNLVTIFKEKLEKNSSMTGAKQQSSFKQEIEKRMKEIEMKRKEAMEEHVKKGSNEK</sequence>
<evidence type="ECO:0000256" key="5">
    <source>
        <dbReference type="ARBA" id="ARBA00023136"/>
    </source>
</evidence>
<keyword evidence="8" id="KW-0282">Flagellum</keyword>
<keyword evidence="5 6" id="KW-0472">Membrane</keyword>
<keyword evidence="8" id="KW-0966">Cell projection</keyword>
<comment type="caution">
    <text evidence="8">The sequence shown here is derived from an EMBL/GenBank/DDBJ whole genome shotgun (WGS) entry which is preliminary data.</text>
</comment>
<proteinExistence type="predicted"/>
<evidence type="ECO:0000256" key="1">
    <source>
        <dbReference type="ARBA" id="ARBA00004236"/>
    </source>
</evidence>
<evidence type="ECO:0000256" key="7">
    <source>
        <dbReference type="SAM" id="SignalP"/>
    </source>
</evidence>
<dbReference type="InterPro" id="IPR022781">
    <property type="entry name" value="Flagellar_biosynth_FliO"/>
</dbReference>
<keyword evidence="3 6" id="KW-0812">Transmembrane</keyword>
<accession>A0ABT2WC89</accession>
<organism evidence="8 9">
    <name type="scientific">Pallidibacillus thermolactis</name>
    <dbReference type="NCBI Taxonomy" id="251051"/>
    <lineage>
        <taxon>Bacteria</taxon>
        <taxon>Bacillati</taxon>
        <taxon>Bacillota</taxon>
        <taxon>Bacilli</taxon>
        <taxon>Bacillales</taxon>
        <taxon>Bacillaceae</taxon>
        <taxon>Pallidibacillus</taxon>
    </lineage>
</organism>
<reference evidence="8 9" key="1">
    <citation type="submission" date="2022-10" db="EMBL/GenBank/DDBJ databases">
        <title>Description of Fervidibacillus gen. nov. in the family Fervidibacillaceae fam. nov. with two species, Fervidibacillus albus sp. nov., and Fervidibacillus halotolerans sp. nov., isolated from tidal flat sediments.</title>
        <authorList>
            <person name="Kwon K.K."/>
            <person name="Yang S.-H."/>
        </authorList>
    </citation>
    <scope>NUCLEOTIDE SEQUENCE [LARGE SCALE GENOMIC DNA]</scope>
    <source>
        <strain evidence="8 9">DSM 23332</strain>
    </source>
</reference>
<keyword evidence="9" id="KW-1185">Reference proteome</keyword>
<dbReference type="Pfam" id="PF04347">
    <property type="entry name" value="FliO"/>
    <property type="match status" value="1"/>
</dbReference>
<name>A0ABT2WC89_9BACI</name>
<feature type="transmembrane region" description="Helical" evidence="6">
    <location>
        <begin position="73"/>
        <end position="91"/>
    </location>
</feature>
<dbReference type="Proteomes" id="UP001208656">
    <property type="component" value="Unassembled WGS sequence"/>
</dbReference>